<dbReference type="Gene3D" id="1.10.3290.10">
    <property type="entry name" value="Fido-like domain"/>
    <property type="match status" value="1"/>
</dbReference>
<dbReference type="InterPro" id="IPR036597">
    <property type="entry name" value="Fido-like_dom_sf"/>
</dbReference>
<dbReference type="InterPro" id="IPR003812">
    <property type="entry name" value="Fido"/>
</dbReference>
<organism evidence="4 5">
    <name type="scientific">Bifidobacterium choerinum</name>
    <dbReference type="NCBI Taxonomy" id="35760"/>
    <lineage>
        <taxon>Bacteria</taxon>
        <taxon>Bacillati</taxon>
        <taxon>Actinomycetota</taxon>
        <taxon>Actinomycetes</taxon>
        <taxon>Bifidobacteriales</taxon>
        <taxon>Bifidobacteriaceae</taxon>
        <taxon>Bifidobacterium</taxon>
    </lineage>
</organism>
<keyword evidence="2" id="KW-0067">ATP-binding</keyword>
<reference evidence="4 5" key="1">
    <citation type="submission" date="2016-11" db="EMBL/GenBank/DDBJ databases">
        <title>complete genome sequence of Bifidobacterium choerinum strain FMB-1.</title>
        <authorList>
            <person name="Park C.-S."/>
            <person name="Jung D.-H."/>
            <person name="Choi D.-S."/>
        </authorList>
    </citation>
    <scope>NUCLEOTIDE SEQUENCE [LARGE SCALE GENOMIC DNA]</scope>
    <source>
        <strain evidence="4 5">FMB-1</strain>
    </source>
</reference>
<dbReference type="RefSeq" id="WP_099720985.1">
    <property type="nucleotide sequence ID" value="NZ_CP018044.1"/>
</dbReference>
<name>A0A2D3D4G4_9BIFI</name>
<dbReference type="InterPro" id="IPR040198">
    <property type="entry name" value="Fido_containing"/>
</dbReference>
<protein>
    <recommendedName>
        <fullName evidence="3">Fido domain-containing protein</fullName>
    </recommendedName>
</protein>
<proteinExistence type="predicted"/>
<accession>A0A2D3D4G4</accession>
<feature type="binding site" evidence="2">
    <location>
        <position position="192"/>
    </location>
    <ligand>
        <name>ATP</name>
        <dbReference type="ChEBI" id="CHEBI:30616"/>
    </ligand>
</feature>
<dbReference type="PROSITE" id="PS51459">
    <property type="entry name" value="FIDO"/>
    <property type="match status" value="1"/>
</dbReference>
<evidence type="ECO:0000313" key="4">
    <source>
        <dbReference type="EMBL" id="ATU20017.1"/>
    </source>
</evidence>
<feature type="active site" evidence="1">
    <location>
        <position position="139"/>
    </location>
</feature>
<evidence type="ECO:0000313" key="5">
    <source>
        <dbReference type="Proteomes" id="UP000229907"/>
    </source>
</evidence>
<dbReference type="EMBL" id="CP018044">
    <property type="protein sequence ID" value="ATU20017.1"/>
    <property type="molecule type" value="Genomic_DNA"/>
</dbReference>
<gene>
    <name evidence="4" type="ORF">BcFMB_02690</name>
</gene>
<evidence type="ECO:0000256" key="1">
    <source>
        <dbReference type="PIRSR" id="PIRSR640198-1"/>
    </source>
</evidence>
<dbReference type="Proteomes" id="UP000229907">
    <property type="component" value="Chromosome"/>
</dbReference>
<evidence type="ECO:0000259" key="3">
    <source>
        <dbReference type="PROSITE" id="PS51459"/>
    </source>
</evidence>
<feature type="domain" description="Fido" evidence="3">
    <location>
        <begin position="66"/>
        <end position="202"/>
    </location>
</feature>
<dbReference type="PANTHER" id="PTHR13504:SF40">
    <property type="entry name" value="FIDO DOMAIN-CONTAINING PROTEIN"/>
    <property type="match status" value="1"/>
</dbReference>
<dbReference type="AlphaFoldDB" id="A0A2D3D4G4"/>
<keyword evidence="2" id="KW-0547">Nucleotide-binding</keyword>
<dbReference type="GO" id="GO:0005524">
    <property type="term" value="F:ATP binding"/>
    <property type="evidence" value="ECO:0007669"/>
    <property type="project" value="UniProtKB-KW"/>
</dbReference>
<dbReference type="SUPFAM" id="SSF140931">
    <property type="entry name" value="Fic-like"/>
    <property type="match status" value="1"/>
</dbReference>
<evidence type="ECO:0000256" key="2">
    <source>
        <dbReference type="PIRSR" id="PIRSR640198-2"/>
    </source>
</evidence>
<dbReference type="PANTHER" id="PTHR13504">
    <property type="entry name" value="FIDO DOMAIN-CONTAINING PROTEIN DDB_G0283145"/>
    <property type="match status" value="1"/>
</dbReference>
<feature type="binding site" evidence="2">
    <location>
        <begin position="180"/>
        <end position="181"/>
    </location>
    <ligand>
        <name>ATP</name>
        <dbReference type="ChEBI" id="CHEBI:30616"/>
    </ligand>
</feature>
<sequence length="267" mass="30512">MLIWIRIETEGRGTGDTYRQLSTLFHMDTNAGMETNLEHAAREQLESDSTFRTGIITRLSELFIAMPRELTIKLNDVLIQDQSVALLWSRLPQIMKRNYIDRAIGDEILSTNEIEGVRSTRKEVQLAVAAAHFLFEYTHPFHDGNGRTGRFLLALNLQSALATPTILPLSRVIAHNRPKYYKAFMQVEDELNHGELTFFVMMLLDLIMESQRDLIEYLVQLMNGVEGLRHRCDQLMDMLSLPPPCGRCTVRAHAGAEVRRMAVVDAR</sequence>
<feature type="binding site" evidence="2">
    <location>
        <begin position="143"/>
        <end position="150"/>
    </location>
    <ligand>
        <name>ATP</name>
        <dbReference type="ChEBI" id="CHEBI:30616"/>
    </ligand>
</feature>
<dbReference type="KEGG" id="bcho:BcFMB_02690"/>
<dbReference type="Pfam" id="PF02661">
    <property type="entry name" value="Fic"/>
    <property type="match status" value="1"/>
</dbReference>